<accession>A0AAW2V2S1</accession>
<protein>
    <recommendedName>
        <fullName evidence="1">Reverse transcriptase Ty1/copia-type domain-containing protein</fullName>
    </recommendedName>
</protein>
<dbReference type="EMBL" id="JACGWJ010000004">
    <property type="protein sequence ID" value="KAL0423487.1"/>
    <property type="molecule type" value="Genomic_DNA"/>
</dbReference>
<name>A0AAW2V2S1_SESRA</name>
<reference evidence="2" key="1">
    <citation type="submission" date="2020-06" db="EMBL/GenBank/DDBJ databases">
        <authorList>
            <person name="Li T."/>
            <person name="Hu X."/>
            <person name="Zhang T."/>
            <person name="Song X."/>
            <person name="Zhang H."/>
            <person name="Dai N."/>
            <person name="Sheng W."/>
            <person name="Hou X."/>
            <person name="Wei L."/>
        </authorList>
    </citation>
    <scope>NUCLEOTIDE SEQUENCE</scope>
    <source>
        <strain evidence="2">G02</strain>
        <tissue evidence="2">Leaf</tissue>
    </source>
</reference>
<dbReference type="Pfam" id="PF07727">
    <property type="entry name" value="RVT_2"/>
    <property type="match status" value="1"/>
</dbReference>
<evidence type="ECO:0000313" key="2">
    <source>
        <dbReference type="EMBL" id="KAL0423487.1"/>
    </source>
</evidence>
<proteinExistence type="predicted"/>
<sequence>MAKSIRIMLAKAAWYDYEIWQIDVKTVFLNGFIEEEIYMDQPEAFTVVGEEQKVCHLRRSIYGLKQTSRRWNIHFDEVIRGYDLVKNDFDLVYTRRLVGALLCS</sequence>
<feature type="domain" description="Reverse transcriptase Ty1/copia-type" evidence="1">
    <location>
        <begin position="3"/>
        <end position="88"/>
    </location>
</feature>
<dbReference type="AlphaFoldDB" id="A0AAW2V2S1"/>
<evidence type="ECO:0000259" key="1">
    <source>
        <dbReference type="Pfam" id="PF07727"/>
    </source>
</evidence>
<reference evidence="2" key="2">
    <citation type="journal article" date="2024" name="Plant">
        <title>Genomic evolution and insights into agronomic trait innovations of Sesamum species.</title>
        <authorList>
            <person name="Miao H."/>
            <person name="Wang L."/>
            <person name="Qu L."/>
            <person name="Liu H."/>
            <person name="Sun Y."/>
            <person name="Le M."/>
            <person name="Wang Q."/>
            <person name="Wei S."/>
            <person name="Zheng Y."/>
            <person name="Lin W."/>
            <person name="Duan Y."/>
            <person name="Cao H."/>
            <person name="Xiong S."/>
            <person name="Wang X."/>
            <person name="Wei L."/>
            <person name="Li C."/>
            <person name="Ma Q."/>
            <person name="Ju M."/>
            <person name="Zhao R."/>
            <person name="Li G."/>
            <person name="Mu C."/>
            <person name="Tian Q."/>
            <person name="Mei H."/>
            <person name="Zhang T."/>
            <person name="Gao T."/>
            <person name="Zhang H."/>
        </authorList>
    </citation>
    <scope>NUCLEOTIDE SEQUENCE</scope>
    <source>
        <strain evidence="2">G02</strain>
    </source>
</reference>
<comment type="caution">
    <text evidence="2">The sequence shown here is derived from an EMBL/GenBank/DDBJ whole genome shotgun (WGS) entry which is preliminary data.</text>
</comment>
<gene>
    <name evidence="2" type="ORF">Sradi_0883500</name>
</gene>
<organism evidence="2">
    <name type="scientific">Sesamum radiatum</name>
    <name type="common">Black benniseed</name>
    <dbReference type="NCBI Taxonomy" id="300843"/>
    <lineage>
        <taxon>Eukaryota</taxon>
        <taxon>Viridiplantae</taxon>
        <taxon>Streptophyta</taxon>
        <taxon>Embryophyta</taxon>
        <taxon>Tracheophyta</taxon>
        <taxon>Spermatophyta</taxon>
        <taxon>Magnoliopsida</taxon>
        <taxon>eudicotyledons</taxon>
        <taxon>Gunneridae</taxon>
        <taxon>Pentapetalae</taxon>
        <taxon>asterids</taxon>
        <taxon>lamiids</taxon>
        <taxon>Lamiales</taxon>
        <taxon>Pedaliaceae</taxon>
        <taxon>Sesamum</taxon>
    </lineage>
</organism>
<dbReference type="InterPro" id="IPR013103">
    <property type="entry name" value="RVT_2"/>
</dbReference>